<comment type="caution">
    <text evidence="2">The sequence shown here is derived from an EMBL/GenBank/DDBJ whole genome shotgun (WGS) entry which is preliminary data.</text>
</comment>
<accession>A0A425Y2W7</accession>
<name>A0A425Y2W7_9BACT</name>
<feature type="transmembrane region" description="Helical" evidence="1">
    <location>
        <begin position="162"/>
        <end position="179"/>
    </location>
</feature>
<dbReference type="RefSeq" id="WP_125030149.1">
    <property type="nucleotide sequence ID" value="NZ_JAPXVP010000001.1"/>
</dbReference>
<dbReference type="PANTHER" id="PTHR43471">
    <property type="entry name" value="ABC TRANSPORTER PERMEASE"/>
    <property type="match status" value="1"/>
</dbReference>
<gene>
    <name evidence="2" type="ORF">DWB61_06815</name>
</gene>
<sequence length="241" mass="26933">MNQIIQIAKRELAGFFDSLMGYVLIIMFLGFSGFFTWIYGDDIFFIGEANLNIFFKVAYWSLFFFIPSLTMRSLTGELRGGTLELLLTKPISYWQLILGKFASTVILISMALAPSIIYYISLWSIGSVDHPAIILGYIGLLLMSMSYIALGIFCSSISDSPIIALLSTLFIGIFFHQIFETIASSSLGIPGSIFSALSMFTHFGSISRGIFDLQDFIFFFSMIIFGLYASKEILVSRNLKA</sequence>
<keyword evidence="1" id="KW-0472">Membrane</keyword>
<feature type="transmembrane region" description="Helical" evidence="1">
    <location>
        <begin position="216"/>
        <end position="235"/>
    </location>
</feature>
<feature type="transmembrane region" description="Helical" evidence="1">
    <location>
        <begin position="185"/>
        <end position="204"/>
    </location>
</feature>
<keyword evidence="1" id="KW-1133">Transmembrane helix</keyword>
<evidence type="ECO:0000256" key="1">
    <source>
        <dbReference type="SAM" id="Phobius"/>
    </source>
</evidence>
<evidence type="ECO:0000313" key="3">
    <source>
        <dbReference type="Proteomes" id="UP000285794"/>
    </source>
</evidence>
<feature type="transmembrane region" description="Helical" evidence="1">
    <location>
        <begin position="96"/>
        <end position="120"/>
    </location>
</feature>
<reference evidence="2 3" key="1">
    <citation type="submission" date="2018-07" db="EMBL/GenBank/DDBJ databases">
        <title>Draft genome sequence of Ancylomarina sp. M1P.</title>
        <authorList>
            <person name="Yadav S."/>
            <person name="Villanueva L."/>
            <person name="Damste J.S.S."/>
        </authorList>
    </citation>
    <scope>NUCLEOTIDE SEQUENCE [LARGE SCALE GENOMIC DNA]</scope>
    <source>
        <strain evidence="2 3">M1P</strain>
    </source>
</reference>
<feature type="transmembrane region" description="Helical" evidence="1">
    <location>
        <begin position="132"/>
        <end position="150"/>
    </location>
</feature>
<organism evidence="2 3">
    <name type="scientific">Ancylomarina euxinus</name>
    <dbReference type="NCBI Taxonomy" id="2283627"/>
    <lineage>
        <taxon>Bacteria</taxon>
        <taxon>Pseudomonadati</taxon>
        <taxon>Bacteroidota</taxon>
        <taxon>Bacteroidia</taxon>
        <taxon>Marinilabiliales</taxon>
        <taxon>Marinifilaceae</taxon>
        <taxon>Ancylomarina</taxon>
    </lineage>
</organism>
<dbReference type="Pfam" id="PF12679">
    <property type="entry name" value="ABC2_membrane_2"/>
    <property type="match status" value="1"/>
</dbReference>
<proteinExistence type="predicted"/>
<dbReference type="AlphaFoldDB" id="A0A425Y2W7"/>
<keyword evidence="1" id="KW-0812">Transmembrane</keyword>
<dbReference type="GO" id="GO:0005886">
    <property type="term" value="C:plasma membrane"/>
    <property type="evidence" value="ECO:0007669"/>
    <property type="project" value="UniProtKB-SubCell"/>
</dbReference>
<keyword evidence="3" id="KW-1185">Reference proteome</keyword>
<dbReference type="Proteomes" id="UP000285794">
    <property type="component" value="Unassembled WGS sequence"/>
</dbReference>
<protein>
    <submittedName>
        <fullName evidence="2">ABC transporter permease</fullName>
    </submittedName>
</protein>
<dbReference type="GO" id="GO:0140359">
    <property type="term" value="F:ABC-type transporter activity"/>
    <property type="evidence" value="ECO:0007669"/>
    <property type="project" value="InterPro"/>
</dbReference>
<dbReference type="OrthoDB" id="9794512at2"/>
<dbReference type="EMBL" id="QQWG01000005">
    <property type="protein sequence ID" value="RRG22521.1"/>
    <property type="molecule type" value="Genomic_DNA"/>
</dbReference>
<feature type="transmembrane region" description="Helical" evidence="1">
    <location>
        <begin position="12"/>
        <end position="37"/>
    </location>
</feature>
<evidence type="ECO:0000313" key="2">
    <source>
        <dbReference type="EMBL" id="RRG22521.1"/>
    </source>
</evidence>